<dbReference type="EMBL" id="FQUU01000004">
    <property type="protein sequence ID" value="SHE86054.1"/>
    <property type="molecule type" value="Genomic_DNA"/>
</dbReference>
<dbReference type="Proteomes" id="UP000184048">
    <property type="component" value="Unassembled WGS sequence"/>
</dbReference>
<name>A0A1M4WXS9_9BACT</name>
<proteinExistence type="predicted"/>
<protein>
    <recommendedName>
        <fullName evidence="3">Lysozyme inhibitor LprI N-terminal domain-containing protein</fullName>
    </recommendedName>
</protein>
<reference evidence="1 2" key="1">
    <citation type="submission" date="2016-11" db="EMBL/GenBank/DDBJ databases">
        <authorList>
            <person name="Jaros S."/>
            <person name="Januszkiewicz K."/>
            <person name="Wedrychowicz H."/>
        </authorList>
    </citation>
    <scope>NUCLEOTIDE SEQUENCE [LARGE SCALE GENOMIC DNA]</scope>
    <source>
        <strain evidence="1 2">DSM 18119</strain>
    </source>
</reference>
<evidence type="ECO:0000313" key="1">
    <source>
        <dbReference type="EMBL" id="SHE86054.1"/>
    </source>
</evidence>
<gene>
    <name evidence="1" type="ORF">SAMN02745131_01263</name>
</gene>
<evidence type="ECO:0008006" key="3">
    <source>
        <dbReference type="Google" id="ProtNLM"/>
    </source>
</evidence>
<dbReference type="AlphaFoldDB" id="A0A1M4WXS9"/>
<keyword evidence="2" id="KW-1185">Reference proteome</keyword>
<organism evidence="1 2">
    <name type="scientific">Flavisolibacter ginsengisoli DSM 18119</name>
    <dbReference type="NCBI Taxonomy" id="1121884"/>
    <lineage>
        <taxon>Bacteria</taxon>
        <taxon>Pseudomonadati</taxon>
        <taxon>Bacteroidota</taxon>
        <taxon>Chitinophagia</taxon>
        <taxon>Chitinophagales</taxon>
        <taxon>Chitinophagaceae</taxon>
        <taxon>Flavisolibacter</taxon>
    </lineage>
</organism>
<evidence type="ECO:0000313" key="2">
    <source>
        <dbReference type="Proteomes" id="UP000184048"/>
    </source>
</evidence>
<dbReference type="STRING" id="1121884.SAMN02745131_01263"/>
<sequence>MKSKLVNSQKRWLDYYIKEKEFIYNLNDFGNHNSSLYNWGYYFEILEKRVLFLKDIYHQNFNGSKTYKE</sequence>
<accession>A0A1M4WXS9</accession>